<reference evidence="9" key="1">
    <citation type="journal article" date="2021" name="PeerJ">
        <title>Extensive microbial diversity within the chicken gut microbiome revealed by metagenomics and culture.</title>
        <authorList>
            <person name="Gilroy R."/>
            <person name="Ravi A."/>
            <person name="Getino M."/>
            <person name="Pursley I."/>
            <person name="Horton D.L."/>
            <person name="Alikhan N.F."/>
            <person name="Baker D."/>
            <person name="Gharbi K."/>
            <person name="Hall N."/>
            <person name="Watson M."/>
            <person name="Adriaenssens E.M."/>
            <person name="Foster-Nyarko E."/>
            <person name="Jarju S."/>
            <person name="Secka A."/>
            <person name="Antonio M."/>
            <person name="Oren A."/>
            <person name="Chaudhuri R.R."/>
            <person name="La Ragione R."/>
            <person name="Hildebrand F."/>
            <person name="Pallen M.J."/>
        </authorList>
    </citation>
    <scope>NUCLEOTIDE SEQUENCE</scope>
    <source>
        <strain evidence="9">CHK32-1732</strain>
    </source>
</reference>
<dbReference type="PRINTS" id="PR01036">
    <property type="entry name" value="TCRTETB"/>
</dbReference>
<feature type="transmembrane region" description="Helical" evidence="7">
    <location>
        <begin position="230"/>
        <end position="250"/>
    </location>
</feature>
<protein>
    <submittedName>
        <fullName evidence="9">MFS transporter</fullName>
    </submittedName>
</protein>
<dbReference type="GO" id="GO:0022857">
    <property type="term" value="F:transmembrane transporter activity"/>
    <property type="evidence" value="ECO:0007669"/>
    <property type="project" value="InterPro"/>
</dbReference>
<feature type="transmembrane region" description="Helical" evidence="7">
    <location>
        <begin position="80"/>
        <end position="107"/>
    </location>
</feature>
<feature type="transmembrane region" description="Helical" evidence="7">
    <location>
        <begin position="167"/>
        <end position="189"/>
    </location>
</feature>
<feature type="transmembrane region" description="Helical" evidence="7">
    <location>
        <begin position="300"/>
        <end position="322"/>
    </location>
</feature>
<evidence type="ECO:0000256" key="1">
    <source>
        <dbReference type="ARBA" id="ARBA00004651"/>
    </source>
</evidence>
<feature type="transmembrane region" description="Helical" evidence="7">
    <location>
        <begin position="113"/>
        <end position="130"/>
    </location>
</feature>
<keyword evidence="6 7" id="KW-0472">Membrane</keyword>
<dbReference type="PROSITE" id="PS50850">
    <property type="entry name" value="MFS"/>
    <property type="match status" value="1"/>
</dbReference>
<dbReference type="Pfam" id="PF07690">
    <property type="entry name" value="MFS_1"/>
    <property type="match status" value="1"/>
</dbReference>
<keyword evidence="5 7" id="KW-1133">Transmembrane helix</keyword>
<dbReference type="AlphaFoldDB" id="A0A9D1RLK2"/>
<dbReference type="PANTHER" id="PTHR42718">
    <property type="entry name" value="MAJOR FACILITATOR SUPERFAMILY MULTIDRUG TRANSPORTER MFSC"/>
    <property type="match status" value="1"/>
</dbReference>
<dbReference type="GO" id="GO:0005886">
    <property type="term" value="C:plasma membrane"/>
    <property type="evidence" value="ECO:0007669"/>
    <property type="project" value="UniProtKB-SubCell"/>
</dbReference>
<evidence type="ECO:0000256" key="6">
    <source>
        <dbReference type="ARBA" id="ARBA00023136"/>
    </source>
</evidence>
<dbReference type="InterPro" id="IPR011701">
    <property type="entry name" value="MFS"/>
</dbReference>
<comment type="caution">
    <text evidence="9">The sequence shown here is derived from an EMBL/GenBank/DDBJ whole genome shotgun (WGS) entry which is preliminary data.</text>
</comment>
<feature type="transmembrane region" description="Helical" evidence="7">
    <location>
        <begin position="368"/>
        <end position="390"/>
    </location>
</feature>
<accession>A0A9D1RLK2</accession>
<dbReference type="SUPFAM" id="SSF103473">
    <property type="entry name" value="MFS general substrate transporter"/>
    <property type="match status" value="1"/>
</dbReference>
<gene>
    <name evidence="9" type="ORF">H9870_02640</name>
</gene>
<dbReference type="EMBL" id="DXGC01000022">
    <property type="protein sequence ID" value="HIW90546.1"/>
    <property type="molecule type" value="Genomic_DNA"/>
</dbReference>
<dbReference type="Gene3D" id="1.20.1250.20">
    <property type="entry name" value="MFS general substrate transporter like domains"/>
    <property type="match status" value="1"/>
</dbReference>
<evidence type="ECO:0000313" key="10">
    <source>
        <dbReference type="Proteomes" id="UP000824190"/>
    </source>
</evidence>
<evidence type="ECO:0000256" key="7">
    <source>
        <dbReference type="SAM" id="Phobius"/>
    </source>
</evidence>
<evidence type="ECO:0000256" key="2">
    <source>
        <dbReference type="ARBA" id="ARBA00022448"/>
    </source>
</evidence>
<comment type="subcellular location">
    <subcellularLocation>
        <location evidence="1">Cell membrane</location>
        <topology evidence="1">Multi-pass membrane protein</topology>
    </subcellularLocation>
</comment>
<feature type="transmembrane region" description="Helical" evidence="7">
    <location>
        <begin position="334"/>
        <end position="356"/>
    </location>
</feature>
<evidence type="ECO:0000259" key="8">
    <source>
        <dbReference type="PROSITE" id="PS50850"/>
    </source>
</evidence>
<feature type="transmembrane region" description="Helical" evidence="7">
    <location>
        <begin position="201"/>
        <end position="224"/>
    </location>
</feature>
<evidence type="ECO:0000256" key="3">
    <source>
        <dbReference type="ARBA" id="ARBA00022475"/>
    </source>
</evidence>
<feature type="domain" description="Major facilitator superfamily (MFS) profile" evidence="8">
    <location>
        <begin position="14"/>
        <end position="461"/>
    </location>
</feature>
<feature type="transmembrane region" description="Helical" evidence="7">
    <location>
        <begin position="12"/>
        <end position="36"/>
    </location>
</feature>
<reference evidence="9" key="2">
    <citation type="submission" date="2021-04" db="EMBL/GenBank/DDBJ databases">
        <authorList>
            <person name="Gilroy R."/>
        </authorList>
    </citation>
    <scope>NUCLEOTIDE SEQUENCE</scope>
    <source>
        <strain evidence="9">CHK32-1732</strain>
    </source>
</reference>
<dbReference type="InterPro" id="IPR036259">
    <property type="entry name" value="MFS_trans_sf"/>
</dbReference>
<feature type="transmembrane region" description="Helical" evidence="7">
    <location>
        <begin position="48"/>
        <end position="68"/>
    </location>
</feature>
<sequence length="462" mass="46994">MPESRQTDSRRWLILASLSLLQFLIAVDVTVVNVALPDIGRHFDADPGQLTWVVVGYTVAGGGLLMLGGRLGDLLGRRRMLITGVVIFGAASLVAGLAPSFGVLVAARLAQGAGEALAAPAAMSVIVLMFPEGPLRSRALGVWAAVASSGLVVGFVLSGVITEFLGWRWVFLVSVPFVALVLVASLILVPSGRTATQDATADVPGALLLTGAPLLFIAGVVEAGEAVRPWWVPTLLLIGAVVATVALVKVERRAADPLLPPKILAHRSRLGANGATMLLSAALSSSFLLFTFLLQDRMGLSPLTTGLTLVPLALSLILASVYIPQLIERWGAQVCALTGIACAALGMVAIAVAASLDAGTVAGPFSLVPAMLLIAAGMGFGIVALQYVAVSGVTDEDAATASGVQRAADQLGGATGVALFIGIGFSPVLTGGADTLAPYVLSAALAVLGLLAGAVVVRRAIV</sequence>
<feature type="transmembrane region" description="Helical" evidence="7">
    <location>
        <begin position="411"/>
        <end position="430"/>
    </location>
</feature>
<proteinExistence type="predicted"/>
<organism evidence="9 10">
    <name type="scientific">Candidatus Corynebacterium avicola</name>
    <dbReference type="NCBI Taxonomy" id="2838527"/>
    <lineage>
        <taxon>Bacteria</taxon>
        <taxon>Bacillati</taxon>
        <taxon>Actinomycetota</taxon>
        <taxon>Actinomycetes</taxon>
        <taxon>Mycobacteriales</taxon>
        <taxon>Corynebacteriaceae</taxon>
        <taxon>Corynebacterium</taxon>
    </lineage>
</organism>
<dbReference type="PANTHER" id="PTHR42718:SF46">
    <property type="entry name" value="BLR6921 PROTEIN"/>
    <property type="match status" value="1"/>
</dbReference>
<feature type="transmembrane region" description="Helical" evidence="7">
    <location>
        <begin position="270"/>
        <end position="294"/>
    </location>
</feature>
<feature type="transmembrane region" description="Helical" evidence="7">
    <location>
        <begin position="142"/>
        <end position="161"/>
    </location>
</feature>
<feature type="transmembrane region" description="Helical" evidence="7">
    <location>
        <begin position="436"/>
        <end position="457"/>
    </location>
</feature>
<name>A0A9D1RLK2_9CORY</name>
<dbReference type="Proteomes" id="UP000824190">
    <property type="component" value="Unassembled WGS sequence"/>
</dbReference>
<dbReference type="CDD" id="cd17321">
    <property type="entry name" value="MFS_MMR_MDR_like"/>
    <property type="match status" value="1"/>
</dbReference>
<evidence type="ECO:0000256" key="4">
    <source>
        <dbReference type="ARBA" id="ARBA00022692"/>
    </source>
</evidence>
<keyword evidence="4 7" id="KW-0812">Transmembrane</keyword>
<keyword evidence="2" id="KW-0813">Transport</keyword>
<dbReference type="InterPro" id="IPR020846">
    <property type="entry name" value="MFS_dom"/>
</dbReference>
<dbReference type="Gene3D" id="1.20.1720.10">
    <property type="entry name" value="Multidrug resistance protein D"/>
    <property type="match status" value="1"/>
</dbReference>
<evidence type="ECO:0000313" key="9">
    <source>
        <dbReference type="EMBL" id="HIW90546.1"/>
    </source>
</evidence>
<keyword evidence="3" id="KW-1003">Cell membrane</keyword>
<evidence type="ECO:0000256" key="5">
    <source>
        <dbReference type="ARBA" id="ARBA00022989"/>
    </source>
</evidence>